<name>F2NRC0_MARHT</name>
<evidence type="ECO:0000256" key="6">
    <source>
        <dbReference type="HAMAP-Rule" id="MF_00074"/>
    </source>
</evidence>
<evidence type="ECO:0000256" key="4">
    <source>
        <dbReference type="ARBA" id="ARBA00022679"/>
    </source>
</evidence>
<feature type="binding site" evidence="6">
    <location>
        <position position="119"/>
    </location>
    <ligand>
        <name>S-adenosyl-L-methionine</name>
        <dbReference type="ChEBI" id="CHEBI:59789"/>
    </ligand>
</feature>
<dbReference type="PANTHER" id="PTHR31760:SF0">
    <property type="entry name" value="S-ADENOSYL-L-METHIONINE-DEPENDENT METHYLTRANSFERASES SUPERFAMILY PROTEIN"/>
    <property type="match status" value="1"/>
</dbReference>
<dbReference type="HOGENOM" id="CLU_065341_4_0_0"/>
<keyword evidence="2 6" id="KW-0698">rRNA processing</keyword>
<comment type="function">
    <text evidence="6">Specifically methylates the N7 position of a guanine in 16S rRNA.</text>
</comment>
<dbReference type="EC" id="2.1.1.-" evidence="6"/>
<dbReference type="InterPro" id="IPR003682">
    <property type="entry name" value="rRNA_ssu_MeTfrase_G"/>
</dbReference>
<sequence length="182" mass="19978">MKDPRLEAYVELLRRYGQTLDLASPRVLENPWPHLEAALAYAEPIPHGEAVLDVGSGGGLPGIPLAIARPDLEITLAEVRKRRAAFLELAVHHLGLTNVRVYNGDVRKWSGRVAYVTAQAVASFADVYRIVRHAARYPMVLISRKGADWEGEVAALGAEAFHVKPLGGGAYLVALRIERERV</sequence>
<dbReference type="eggNOG" id="COG0357">
    <property type="taxonomic scope" value="Bacteria"/>
</dbReference>
<evidence type="ECO:0000313" key="7">
    <source>
        <dbReference type="EMBL" id="AEB12969.1"/>
    </source>
</evidence>
<feature type="binding site" evidence="6">
    <location>
        <position position="60"/>
    </location>
    <ligand>
        <name>S-adenosyl-L-methionine</name>
        <dbReference type="ChEBI" id="CHEBI:59789"/>
    </ligand>
</feature>
<evidence type="ECO:0000256" key="5">
    <source>
        <dbReference type="ARBA" id="ARBA00022691"/>
    </source>
</evidence>
<dbReference type="CDD" id="cd02440">
    <property type="entry name" value="AdoMet_MTases"/>
    <property type="match status" value="1"/>
</dbReference>
<evidence type="ECO:0000256" key="1">
    <source>
        <dbReference type="ARBA" id="ARBA00022490"/>
    </source>
</evidence>
<evidence type="ECO:0000256" key="3">
    <source>
        <dbReference type="ARBA" id="ARBA00022603"/>
    </source>
</evidence>
<evidence type="ECO:0000256" key="2">
    <source>
        <dbReference type="ARBA" id="ARBA00022552"/>
    </source>
</evidence>
<dbReference type="AlphaFoldDB" id="F2NRC0"/>
<keyword evidence="8" id="KW-1185">Reference proteome</keyword>
<keyword evidence="1 6" id="KW-0963">Cytoplasm</keyword>
<dbReference type="HAMAP" id="MF_00074">
    <property type="entry name" value="16SrRNA_methyltr_G"/>
    <property type="match status" value="1"/>
</dbReference>
<dbReference type="Proteomes" id="UP000007030">
    <property type="component" value="Chromosome"/>
</dbReference>
<dbReference type="SUPFAM" id="SSF53335">
    <property type="entry name" value="S-adenosyl-L-methionine-dependent methyltransferases"/>
    <property type="match status" value="1"/>
</dbReference>
<keyword evidence="3 6" id="KW-0489">Methyltransferase</keyword>
<protein>
    <recommendedName>
        <fullName evidence="6">Ribosomal RNA small subunit methyltransferase G</fullName>
        <ecNumber evidence="6">2.1.1.-</ecNumber>
    </recommendedName>
    <alternativeName>
        <fullName evidence="6">16S rRNA 7-methylguanosine methyltransferase</fullName>
        <shortName evidence="6">16S rRNA m7G methyltransferase</shortName>
    </alternativeName>
</protein>
<keyword evidence="5 6" id="KW-0949">S-adenosyl-L-methionine</keyword>
<keyword evidence="4 6" id="KW-0808">Transferase</keyword>
<reference evidence="7 8" key="1">
    <citation type="journal article" date="2012" name="Stand. Genomic Sci.">
        <title>Complete genome sequence of the aerobic, heterotroph Marinithermus hydrothermalis type strain (T1(T)) from a deep-sea hydrothermal vent chimney.</title>
        <authorList>
            <person name="Copeland A."/>
            <person name="Gu W."/>
            <person name="Yasawong M."/>
            <person name="Lapidus A."/>
            <person name="Lucas S."/>
            <person name="Deshpande S."/>
            <person name="Pagani I."/>
            <person name="Tapia R."/>
            <person name="Cheng J.F."/>
            <person name="Goodwin L.A."/>
            <person name="Pitluck S."/>
            <person name="Liolios K."/>
            <person name="Ivanova N."/>
            <person name="Mavromatis K."/>
            <person name="Mikhailova N."/>
            <person name="Pati A."/>
            <person name="Chen A."/>
            <person name="Palaniappan K."/>
            <person name="Land M."/>
            <person name="Pan C."/>
            <person name="Brambilla E.M."/>
            <person name="Rohde M."/>
            <person name="Tindall B.J."/>
            <person name="Sikorski J."/>
            <person name="Goker M."/>
            <person name="Detter J.C."/>
            <person name="Bristow J."/>
            <person name="Eisen J.A."/>
            <person name="Markowitz V."/>
            <person name="Hugenholtz P."/>
            <person name="Kyrpides N.C."/>
            <person name="Klenk H.P."/>
            <person name="Woyke T."/>
        </authorList>
    </citation>
    <scope>NUCLEOTIDE SEQUENCE [LARGE SCALE GENOMIC DNA]</scope>
    <source>
        <strain evidence="8">DSM 14884 / JCM 11576 / T1</strain>
    </source>
</reference>
<feature type="binding site" evidence="6">
    <location>
        <position position="55"/>
    </location>
    <ligand>
        <name>S-adenosyl-L-methionine</name>
        <dbReference type="ChEBI" id="CHEBI:59789"/>
    </ligand>
</feature>
<dbReference type="Gene3D" id="3.40.50.150">
    <property type="entry name" value="Vaccinia Virus protein VP39"/>
    <property type="match status" value="1"/>
</dbReference>
<dbReference type="PIRSF" id="PIRSF003078">
    <property type="entry name" value="GidB"/>
    <property type="match status" value="1"/>
</dbReference>
<comment type="subcellular location">
    <subcellularLocation>
        <location evidence="6">Cytoplasm</location>
    </subcellularLocation>
</comment>
<comment type="caution">
    <text evidence="6">Lacks conserved residue(s) required for the propagation of feature annotation.</text>
</comment>
<accession>F2NRC0</accession>
<dbReference type="EMBL" id="CP002630">
    <property type="protein sequence ID" value="AEB12969.1"/>
    <property type="molecule type" value="Genomic_DNA"/>
</dbReference>
<evidence type="ECO:0000313" key="8">
    <source>
        <dbReference type="Proteomes" id="UP000007030"/>
    </source>
</evidence>
<proteinExistence type="inferred from homology"/>
<dbReference type="InterPro" id="IPR029063">
    <property type="entry name" value="SAM-dependent_MTases_sf"/>
</dbReference>
<dbReference type="GO" id="GO:0005829">
    <property type="term" value="C:cytosol"/>
    <property type="evidence" value="ECO:0007669"/>
    <property type="project" value="TreeGrafter"/>
</dbReference>
<organism evidence="7 8">
    <name type="scientific">Marinithermus hydrothermalis (strain DSM 14884 / JCM 11576 / T1)</name>
    <dbReference type="NCBI Taxonomy" id="869210"/>
    <lineage>
        <taxon>Bacteria</taxon>
        <taxon>Thermotogati</taxon>
        <taxon>Deinococcota</taxon>
        <taxon>Deinococci</taxon>
        <taxon>Thermales</taxon>
        <taxon>Thermaceae</taxon>
        <taxon>Marinithermus</taxon>
    </lineage>
</organism>
<dbReference type="PANTHER" id="PTHR31760">
    <property type="entry name" value="S-ADENOSYL-L-METHIONINE-DEPENDENT METHYLTRANSFERASES SUPERFAMILY PROTEIN"/>
    <property type="match status" value="1"/>
</dbReference>
<dbReference type="Pfam" id="PF02527">
    <property type="entry name" value="GidB"/>
    <property type="match status" value="1"/>
</dbReference>
<dbReference type="OrthoDB" id="9808773at2"/>
<dbReference type="KEGG" id="mhd:Marky_2250"/>
<dbReference type="RefSeq" id="WP_013705013.1">
    <property type="nucleotide sequence ID" value="NC_015387.1"/>
</dbReference>
<dbReference type="STRING" id="869210.Marky_2250"/>
<comment type="similarity">
    <text evidence="6">Belongs to the methyltransferase superfamily. RNA methyltransferase RsmG family.</text>
</comment>
<dbReference type="GO" id="GO:0070043">
    <property type="term" value="F:rRNA (guanine-N7-)-methyltransferase activity"/>
    <property type="evidence" value="ECO:0007669"/>
    <property type="project" value="UniProtKB-UniRule"/>
</dbReference>
<gene>
    <name evidence="6" type="primary">rsmG</name>
    <name evidence="7" type="ordered locus">Marky_2250</name>
</gene>